<dbReference type="GeneID" id="101851104"/>
<name>A0ABM1AG04_APLCA</name>
<dbReference type="PANTHER" id="PTHR24304">
    <property type="entry name" value="CYTOCHROME P450 FAMILY 7"/>
    <property type="match status" value="1"/>
</dbReference>
<organism evidence="5 6">
    <name type="scientific">Aplysia californica</name>
    <name type="common">California sea hare</name>
    <dbReference type="NCBI Taxonomy" id="6500"/>
    <lineage>
        <taxon>Eukaryota</taxon>
        <taxon>Metazoa</taxon>
        <taxon>Spiralia</taxon>
        <taxon>Lophotrochozoa</taxon>
        <taxon>Mollusca</taxon>
        <taxon>Gastropoda</taxon>
        <taxon>Heterobranchia</taxon>
        <taxon>Euthyneura</taxon>
        <taxon>Tectipleura</taxon>
        <taxon>Aplysiida</taxon>
        <taxon>Aplysioidea</taxon>
        <taxon>Aplysiidae</taxon>
        <taxon>Aplysia</taxon>
    </lineage>
</organism>
<keyword evidence="5" id="KW-1185">Reference proteome</keyword>
<keyword evidence="4" id="KW-0408">Iron</keyword>
<dbReference type="PANTHER" id="PTHR24304:SF4">
    <property type="entry name" value="CYTOCHROME P450"/>
    <property type="match status" value="1"/>
</dbReference>
<keyword evidence="3" id="KW-0479">Metal-binding</keyword>
<gene>
    <name evidence="6" type="primary">LOC101851104</name>
</gene>
<accession>A0ABM1AG04</accession>
<dbReference type="RefSeq" id="XP_012946916.1">
    <property type="nucleotide sequence ID" value="XM_013091462.1"/>
</dbReference>
<dbReference type="PRINTS" id="PR00465">
    <property type="entry name" value="EP450IV"/>
</dbReference>
<dbReference type="InterPro" id="IPR002403">
    <property type="entry name" value="Cyt_P450_E_grp-IV"/>
</dbReference>
<evidence type="ECO:0000313" key="5">
    <source>
        <dbReference type="Proteomes" id="UP000694888"/>
    </source>
</evidence>
<dbReference type="InterPro" id="IPR050529">
    <property type="entry name" value="CYP450_sterol_14alpha_dmase"/>
</dbReference>
<dbReference type="SUPFAM" id="SSF48264">
    <property type="entry name" value="Cytochrome P450"/>
    <property type="match status" value="1"/>
</dbReference>
<evidence type="ECO:0000256" key="2">
    <source>
        <dbReference type="ARBA" id="ARBA00022617"/>
    </source>
</evidence>
<reference evidence="6" key="1">
    <citation type="submission" date="2025-08" db="UniProtKB">
        <authorList>
            <consortium name="RefSeq"/>
        </authorList>
    </citation>
    <scope>IDENTIFICATION</scope>
</reference>
<comment type="similarity">
    <text evidence="1">Belongs to the cytochrome P450 family.</text>
</comment>
<dbReference type="InterPro" id="IPR036396">
    <property type="entry name" value="Cyt_P450_sf"/>
</dbReference>
<keyword evidence="2" id="KW-0349">Heme</keyword>
<proteinExistence type="inferred from homology"/>
<dbReference type="Proteomes" id="UP000694888">
    <property type="component" value="Unplaced"/>
</dbReference>
<evidence type="ECO:0000256" key="1">
    <source>
        <dbReference type="ARBA" id="ARBA00010617"/>
    </source>
</evidence>
<evidence type="ECO:0000313" key="6">
    <source>
        <dbReference type="RefSeq" id="XP_012946916.1"/>
    </source>
</evidence>
<evidence type="ECO:0000256" key="4">
    <source>
        <dbReference type="ARBA" id="ARBA00023004"/>
    </source>
</evidence>
<sequence>MLLPEIINVLIPASICTPRKQLDVGSLRVSLLATELLIREDAYHLLPIETAALQLGLTEDLRPGEPTIVPGHFFWGNAKQFGSNALAFLQDAKEKYGDVVTIRMLDKYWTIMLDVSSYEAFNNERNFSFSPVKAMINTNVFSYTLQQHEKVIAKISNHLNGVALYSAFEEFVKSLTRVVSETEEHVKTTNTLDGQTPQLLDKDSVMTMKKTDEKLTGVKGFKDVLQDDWCEEGLQKVVAKVFFNSQFYSFIGRPEPGSKSNVNPDYFFDVYNEFHDYFYHLFAGLPIQIFPTAGKARDKLHASLDIPEILRRPDSSEYIKKATEFILANGQTESDCRNHILSLFHVMFNNLGAGFWCLYLLMHDKAARKSVLKELEDAVETKRVEGHDGGSVAEFTVEDINKLSYLGELYTYHLRMSTFKYDRFMNNPDFYKDGKKLRQSTFGFGTLCPAQKMSMLQLKWFTMVMVNNFKMELVDGDTAELDVTKYGNEVIPPTNDVRIRMKPKEGAVRLENINARVLAA</sequence>
<dbReference type="Gene3D" id="1.10.630.10">
    <property type="entry name" value="Cytochrome P450"/>
    <property type="match status" value="2"/>
</dbReference>
<protein>
    <submittedName>
        <fullName evidence="6">Cytochrome P450 7A1</fullName>
    </submittedName>
</protein>
<evidence type="ECO:0000256" key="3">
    <source>
        <dbReference type="ARBA" id="ARBA00022723"/>
    </source>
</evidence>